<dbReference type="AlphaFoldDB" id="A0A8D0H3C5"/>
<name>A0A8D0H3C5_SPHPU</name>
<evidence type="ECO:0000256" key="1">
    <source>
        <dbReference type="SAM" id="MobiDB-lite"/>
    </source>
</evidence>
<dbReference type="Proteomes" id="UP000694392">
    <property type="component" value="Unplaced"/>
</dbReference>
<dbReference type="PANTHER" id="PTHR22771">
    <property type="entry name" value="CULLIN AND GALACTOSE-BINDING DOMAIN-CONTAINING"/>
    <property type="match status" value="1"/>
</dbReference>
<accession>A0A8D0H3C5</accession>
<keyword evidence="3" id="KW-1185">Reference proteome</keyword>
<dbReference type="Ensembl" id="ENSSPUT00000017167.1">
    <property type="protein sequence ID" value="ENSSPUP00000016104.1"/>
    <property type="gene ID" value="ENSSPUG00000012458.1"/>
</dbReference>
<feature type="compositionally biased region" description="Basic residues" evidence="1">
    <location>
        <begin position="246"/>
        <end position="255"/>
    </location>
</feature>
<reference evidence="2" key="1">
    <citation type="submission" date="2025-08" db="UniProtKB">
        <authorList>
            <consortium name="Ensembl"/>
        </authorList>
    </citation>
    <scope>IDENTIFICATION</scope>
</reference>
<feature type="region of interest" description="Disordered" evidence="1">
    <location>
        <begin position="228"/>
        <end position="255"/>
    </location>
</feature>
<proteinExistence type="predicted"/>
<protein>
    <submittedName>
        <fullName evidence="2">Uncharacterized protein</fullName>
    </submittedName>
</protein>
<dbReference type="InterPro" id="IPR045093">
    <property type="entry name" value="Cullin"/>
</dbReference>
<reference evidence="2" key="2">
    <citation type="submission" date="2025-09" db="UniProtKB">
        <authorList>
            <consortium name="Ensembl"/>
        </authorList>
    </citation>
    <scope>IDENTIFICATION</scope>
</reference>
<dbReference type="PANTHER" id="PTHR22771:SF4">
    <property type="entry name" value="CULLIN 7-RELATED"/>
    <property type="match status" value="1"/>
</dbReference>
<organism evidence="2 3">
    <name type="scientific">Sphenodon punctatus</name>
    <name type="common">Tuatara</name>
    <name type="synonym">Hatteria punctata</name>
    <dbReference type="NCBI Taxonomy" id="8508"/>
    <lineage>
        <taxon>Eukaryota</taxon>
        <taxon>Metazoa</taxon>
        <taxon>Chordata</taxon>
        <taxon>Craniata</taxon>
        <taxon>Vertebrata</taxon>
        <taxon>Euteleostomi</taxon>
        <taxon>Lepidosauria</taxon>
        <taxon>Sphenodontia</taxon>
        <taxon>Sphenodontidae</taxon>
        <taxon>Sphenodon</taxon>
    </lineage>
</organism>
<evidence type="ECO:0000313" key="2">
    <source>
        <dbReference type="Ensembl" id="ENSSPUP00000016104.1"/>
    </source>
</evidence>
<sequence length="255" mass="29086">MSRFWPIIQIKIKRCQQVGACVAPSLPAAVQPGLEAAVLSGCPQAALGMFWDTVQVPRRDWAWRLAGQDLTVELCFLLQGGIDTRVRGIEVLGPKPTFWPVFKEQLCRRTYLFYTTKAHTWCQEISEDRMQLLQLFSRLNSALRHEQVFADRFLPDDEAAQALGRTCWEALINPLVQSITTPDPSSISPLSWLLNEYLENAETPRRAKSRETIFNSRVRRLSHLLVHVDPSNPEPEELKPPMGRTGRTRRQALEP</sequence>
<dbReference type="GeneTree" id="ENSGT00940000153954"/>
<evidence type="ECO:0000313" key="3">
    <source>
        <dbReference type="Proteomes" id="UP000694392"/>
    </source>
</evidence>